<protein>
    <recommendedName>
        <fullName evidence="5">TFIIS-type domain-containing protein</fullName>
    </recommendedName>
</protein>
<dbReference type="InterPro" id="IPR001222">
    <property type="entry name" value="Znf_TFIIS"/>
</dbReference>
<dbReference type="Pfam" id="PF01096">
    <property type="entry name" value="Zn_ribbon_TFIIS"/>
    <property type="match status" value="1"/>
</dbReference>
<dbReference type="Gene3D" id="2.20.25.10">
    <property type="match status" value="1"/>
</dbReference>
<dbReference type="eggNOG" id="ENOG502S7PC">
    <property type="taxonomic scope" value="Eukaryota"/>
</dbReference>
<accession>J4DNQ1</accession>
<dbReference type="CDD" id="cd10507">
    <property type="entry name" value="Zn-ribbon_RPA12"/>
    <property type="match status" value="1"/>
</dbReference>
<keyword evidence="3" id="KW-0862">Zinc</keyword>
<dbReference type="OMA" id="SHNEAFF"/>
<dbReference type="AlphaFoldDB" id="J4DNQ1"/>
<dbReference type="PROSITE" id="PS51133">
    <property type="entry name" value="ZF_TFIIS_2"/>
    <property type="match status" value="1"/>
</dbReference>
<evidence type="ECO:0000256" key="2">
    <source>
        <dbReference type="ARBA" id="ARBA00022771"/>
    </source>
</evidence>
<evidence type="ECO:0000256" key="4">
    <source>
        <dbReference type="PROSITE-ProRule" id="PRU00472"/>
    </source>
</evidence>
<keyword evidence="2 4" id="KW-0863">Zinc-finger</keyword>
<name>J4DNQ1_THEOR</name>
<dbReference type="GO" id="GO:0003676">
    <property type="term" value="F:nucleic acid binding"/>
    <property type="evidence" value="ECO:0007669"/>
    <property type="project" value="InterPro"/>
</dbReference>
<dbReference type="RefSeq" id="XP_009689650.1">
    <property type="nucleotide sequence ID" value="XM_009691355.1"/>
</dbReference>
<dbReference type="STRING" id="869250.J4DNQ1"/>
<evidence type="ECO:0000313" key="6">
    <source>
        <dbReference type="EMBL" id="BAM39349.1"/>
    </source>
</evidence>
<dbReference type="VEuPathDB" id="PiroplasmaDB:TOT_010000808"/>
<dbReference type="SMART" id="SM00440">
    <property type="entry name" value="ZnF_C2C2"/>
    <property type="match status" value="1"/>
</dbReference>
<gene>
    <name evidence="6" type="ORF">TOT_010000808</name>
</gene>
<evidence type="ECO:0000256" key="1">
    <source>
        <dbReference type="ARBA" id="ARBA00022723"/>
    </source>
</evidence>
<evidence type="ECO:0000259" key="5">
    <source>
        <dbReference type="PROSITE" id="PS51133"/>
    </source>
</evidence>
<keyword evidence="7" id="KW-1185">Reference proteome</keyword>
<dbReference type="Proteomes" id="UP000003786">
    <property type="component" value="Chromosome 1"/>
</dbReference>
<dbReference type="GO" id="GO:0008270">
    <property type="term" value="F:zinc ion binding"/>
    <property type="evidence" value="ECO:0007669"/>
    <property type="project" value="UniProtKB-KW"/>
</dbReference>
<keyword evidence="1" id="KW-0479">Metal-binding</keyword>
<dbReference type="GO" id="GO:0006351">
    <property type="term" value="P:DNA-templated transcription"/>
    <property type="evidence" value="ECO:0007669"/>
    <property type="project" value="InterPro"/>
</dbReference>
<proteinExistence type="predicted"/>
<reference evidence="6 7" key="1">
    <citation type="journal article" date="2012" name="MBio">
        <title>Comparative genome analysis of three eukaryotic parasites with differing abilities to transform leukocytes reveals key mediators of Theileria-induced leukocyte transformation.</title>
        <authorList>
            <person name="Hayashida K."/>
            <person name="Hara Y."/>
            <person name="Abe T."/>
            <person name="Yamasaki C."/>
            <person name="Toyoda A."/>
            <person name="Kosuge T."/>
            <person name="Suzuki Y."/>
            <person name="Sato Y."/>
            <person name="Kawashima S."/>
            <person name="Katayama T."/>
            <person name="Wakaguri H."/>
            <person name="Inoue N."/>
            <person name="Homma K."/>
            <person name="Tada-Umezaki M."/>
            <person name="Yagi Y."/>
            <person name="Fujii Y."/>
            <person name="Habara T."/>
            <person name="Kanehisa M."/>
            <person name="Watanabe H."/>
            <person name="Ito K."/>
            <person name="Gojobori T."/>
            <person name="Sugawara H."/>
            <person name="Imanishi T."/>
            <person name="Weir W."/>
            <person name="Gardner M."/>
            <person name="Pain A."/>
            <person name="Shiels B."/>
            <person name="Hattori M."/>
            <person name="Nene V."/>
            <person name="Sugimoto C."/>
        </authorList>
    </citation>
    <scope>NUCLEOTIDE SEQUENCE [LARGE SCALE GENOMIC DNA]</scope>
    <source>
        <strain evidence="6 7">Shintoku</strain>
    </source>
</reference>
<evidence type="ECO:0000256" key="3">
    <source>
        <dbReference type="ARBA" id="ARBA00022833"/>
    </source>
</evidence>
<feature type="domain" description="TFIIS-type" evidence="5">
    <location>
        <begin position="210"/>
        <end position="250"/>
    </location>
</feature>
<dbReference type="KEGG" id="tot:TOT_010000808"/>
<organism evidence="6 7">
    <name type="scientific">Theileria orientalis strain Shintoku</name>
    <dbReference type="NCBI Taxonomy" id="869250"/>
    <lineage>
        <taxon>Eukaryota</taxon>
        <taxon>Sar</taxon>
        <taxon>Alveolata</taxon>
        <taxon>Apicomplexa</taxon>
        <taxon>Aconoidasida</taxon>
        <taxon>Piroplasmida</taxon>
        <taxon>Theileriidae</taxon>
        <taxon>Theileria</taxon>
    </lineage>
</organism>
<dbReference type="EMBL" id="AP011946">
    <property type="protein sequence ID" value="BAM39349.1"/>
    <property type="molecule type" value="Genomic_DNA"/>
</dbReference>
<sequence length="253" mass="29054">MDDLYEASERGEDIYISTLDPSVSEKMANINVNEAFDMVKYLYSENSMENRGLFVNDFKYKLADNSSELNPSLKQKSSVPLGYDYLVSVGCRTCGSCVDFKNNQLFFDFSKVRDNKVYPNKYLRCDNCDSIISPIFKKSESDSFFDNYTNATSANKHEDEDSKVYLYGTRCGYIFDESEKQWWKDSIHGSYSSTKLMQAKTANKSGKQTVKYNCEKCGHDVHLYSTFQARSADEGMSIMYECLKCRNRVVMAT</sequence>
<dbReference type="InterPro" id="IPR034004">
    <property type="entry name" value="Zn_ribbon_RPA12_C"/>
</dbReference>
<evidence type="ECO:0000313" key="7">
    <source>
        <dbReference type="Proteomes" id="UP000003786"/>
    </source>
</evidence>
<dbReference type="GeneID" id="20713680"/>
<dbReference type="SUPFAM" id="SSF57783">
    <property type="entry name" value="Zinc beta-ribbon"/>
    <property type="match status" value="1"/>
</dbReference>
<dbReference type="OrthoDB" id="282152at2759"/>